<proteinExistence type="predicted"/>
<reference evidence="1" key="1">
    <citation type="submission" date="2021-06" db="EMBL/GenBank/DDBJ databases">
        <authorList>
            <person name="Hodson N. C."/>
            <person name="Mongue J. A."/>
            <person name="Jaron S. K."/>
        </authorList>
    </citation>
    <scope>NUCLEOTIDE SEQUENCE</scope>
</reference>
<sequence>MLELLQLKNLRKGVIILGYDSQGCVHADVFRLKFGKEVGKRDVKSVAVPILWPEFTVSAKIVITSIGSFLPNMTKENPSGHQISVN</sequence>
<keyword evidence="2" id="KW-1185">Reference proteome</keyword>
<evidence type="ECO:0000313" key="2">
    <source>
        <dbReference type="Proteomes" id="UP000708208"/>
    </source>
</evidence>
<accession>A0A8J2NZN2</accession>
<protein>
    <submittedName>
        <fullName evidence="1">Uncharacterized protein</fullName>
    </submittedName>
</protein>
<dbReference type="AlphaFoldDB" id="A0A8J2NZN2"/>
<dbReference type="EMBL" id="CAJVCH010058107">
    <property type="protein sequence ID" value="CAG7719029.1"/>
    <property type="molecule type" value="Genomic_DNA"/>
</dbReference>
<organism evidence="1 2">
    <name type="scientific">Allacma fusca</name>
    <dbReference type="NCBI Taxonomy" id="39272"/>
    <lineage>
        <taxon>Eukaryota</taxon>
        <taxon>Metazoa</taxon>
        <taxon>Ecdysozoa</taxon>
        <taxon>Arthropoda</taxon>
        <taxon>Hexapoda</taxon>
        <taxon>Collembola</taxon>
        <taxon>Symphypleona</taxon>
        <taxon>Sminthuridae</taxon>
        <taxon>Allacma</taxon>
    </lineage>
</organism>
<gene>
    <name evidence="1" type="ORF">AFUS01_LOCUS8374</name>
</gene>
<name>A0A8J2NZN2_9HEXA</name>
<evidence type="ECO:0000313" key="1">
    <source>
        <dbReference type="EMBL" id="CAG7719029.1"/>
    </source>
</evidence>
<dbReference type="Proteomes" id="UP000708208">
    <property type="component" value="Unassembled WGS sequence"/>
</dbReference>
<comment type="caution">
    <text evidence="1">The sequence shown here is derived from an EMBL/GenBank/DDBJ whole genome shotgun (WGS) entry which is preliminary data.</text>
</comment>